<dbReference type="PANTHER" id="PTHR12318:SF0">
    <property type="entry name" value="ACYL-COENZYME A DIPHOSPHATASE NUDT19"/>
    <property type="match status" value="1"/>
</dbReference>
<feature type="domain" description="Nudix hydrolase" evidence="7">
    <location>
        <begin position="13"/>
        <end position="201"/>
    </location>
</feature>
<dbReference type="OrthoDB" id="7183442at2"/>
<dbReference type="CDD" id="cd18870">
    <property type="entry name" value="NUDIX_AcylCoAdiphos_Nudt19"/>
    <property type="match status" value="1"/>
</dbReference>
<evidence type="ECO:0000313" key="9">
    <source>
        <dbReference type="Proteomes" id="UP000317496"/>
    </source>
</evidence>
<sequence length="231" mass="25276">MGNADSARTPPQPIRDAATLILWRRREGRLEVLMGERHGASAFMPNRYVFPGGRLDLADYRIRPAAPLNPVSAARLLRCRGTGPRKGVALALAAIRETFEESGLRIANPASTARATAPSWSAFCAGNLAPDPSALLYICRAITPPGRPRRFDARFFAAPAELATGDLQPSAELDKLSWVTQTDTEGLPLPGITQYVIANLEHWLSPQSASDPALRVPFHHMLHGQRLLDWE</sequence>
<dbReference type="PANTHER" id="PTHR12318">
    <property type="entry name" value="TESTOSTERONE-REGULATED PROTEIN RP2"/>
    <property type="match status" value="1"/>
</dbReference>
<evidence type="ECO:0000256" key="3">
    <source>
        <dbReference type="ARBA" id="ARBA00022723"/>
    </source>
</evidence>
<dbReference type="PROSITE" id="PS51462">
    <property type="entry name" value="NUDIX"/>
    <property type="match status" value="1"/>
</dbReference>
<dbReference type="Gene3D" id="3.90.79.10">
    <property type="entry name" value="Nucleoside Triphosphate Pyrophosphohydrolase"/>
    <property type="match status" value="1"/>
</dbReference>
<evidence type="ECO:0000259" key="7">
    <source>
        <dbReference type="PROSITE" id="PS51462"/>
    </source>
</evidence>
<dbReference type="InterPro" id="IPR039121">
    <property type="entry name" value="NUDT19"/>
</dbReference>
<dbReference type="AlphaFoldDB" id="A0A516H4E2"/>
<gene>
    <name evidence="8" type="ORF">FNB15_15725</name>
</gene>
<dbReference type="Proteomes" id="UP000317496">
    <property type="component" value="Chromosome"/>
</dbReference>
<keyword evidence="9" id="KW-1185">Reference proteome</keyword>
<evidence type="ECO:0000313" key="8">
    <source>
        <dbReference type="EMBL" id="QDO98639.1"/>
    </source>
</evidence>
<dbReference type="InterPro" id="IPR015797">
    <property type="entry name" value="NUDIX_hydrolase-like_dom_sf"/>
</dbReference>
<keyword evidence="3" id="KW-0479">Metal-binding</keyword>
<protein>
    <recommendedName>
        <fullName evidence="7">Nudix hydrolase domain-containing protein</fullName>
    </recommendedName>
</protein>
<dbReference type="KEGG" id="fer:FNB15_15725"/>
<dbReference type="GO" id="GO:0016818">
    <property type="term" value="F:hydrolase activity, acting on acid anhydrides, in phosphorus-containing anhydrides"/>
    <property type="evidence" value="ECO:0007669"/>
    <property type="project" value="InterPro"/>
</dbReference>
<evidence type="ECO:0000256" key="4">
    <source>
        <dbReference type="ARBA" id="ARBA00022801"/>
    </source>
</evidence>
<proteinExistence type="predicted"/>
<keyword evidence="6" id="KW-0464">Manganese</keyword>
<evidence type="ECO:0000256" key="2">
    <source>
        <dbReference type="ARBA" id="ARBA00001946"/>
    </source>
</evidence>
<evidence type="ECO:0000256" key="1">
    <source>
        <dbReference type="ARBA" id="ARBA00001936"/>
    </source>
</evidence>
<name>A0A516H4E2_9PROT</name>
<evidence type="ECO:0000256" key="6">
    <source>
        <dbReference type="ARBA" id="ARBA00023211"/>
    </source>
</evidence>
<organism evidence="8 9">
    <name type="scientific">Ferrovibrio terrae</name>
    <dbReference type="NCBI Taxonomy" id="2594003"/>
    <lineage>
        <taxon>Bacteria</taxon>
        <taxon>Pseudomonadati</taxon>
        <taxon>Pseudomonadota</taxon>
        <taxon>Alphaproteobacteria</taxon>
        <taxon>Rhodospirillales</taxon>
        <taxon>Rhodospirillaceae</taxon>
        <taxon>Ferrovibrio</taxon>
    </lineage>
</organism>
<dbReference type="EMBL" id="CP041636">
    <property type="protein sequence ID" value="QDO98639.1"/>
    <property type="molecule type" value="Genomic_DNA"/>
</dbReference>
<dbReference type="SUPFAM" id="SSF55811">
    <property type="entry name" value="Nudix"/>
    <property type="match status" value="1"/>
</dbReference>
<dbReference type="GO" id="GO:0046872">
    <property type="term" value="F:metal ion binding"/>
    <property type="evidence" value="ECO:0007669"/>
    <property type="project" value="UniProtKB-KW"/>
</dbReference>
<evidence type="ECO:0000256" key="5">
    <source>
        <dbReference type="ARBA" id="ARBA00022842"/>
    </source>
</evidence>
<accession>A0A516H4E2</accession>
<comment type="cofactor">
    <cofactor evidence="1">
        <name>Mn(2+)</name>
        <dbReference type="ChEBI" id="CHEBI:29035"/>
    </cofactor>
</comment>
<dbReference type="InterPro" id="IPR000086">
    <property type="entry name" value="NUDIX_hydrolase_dom"/>
</dbReference>
<dbReference type="RefSeq" id="WP_144069620.1">
    <property type="nucleotide sequence ID" value="NZ_CP041636.1"/>
</dbReference>
<reference evidence="8 9" key="1">
    <citation type="submission" date="2019-07" db="EMBL/GenBank/DDBJ databases">
        <title>Genome sequencing for Ferrovibrio sp. K5.</title>
        <authorList>
            <person name="Park S.-J."/>
        </authorList>
    </citation>
    <scope>NUCLEOTIDE SEQUENCE [LARGE SCALE GENOMIC DNA]</scope>
    <source>
        <strain evidence="8 9">K5</strain>
    </source>
</reference>
<keyword evidence="5" id="KW-0460">Magnesium</keyword>
<comment type="cofactor">
    <cofactor evidence="2">
        <name>Mg(2+)</name>
        <dbReference type="ChEBI" id="CHEBI:18420"/>
    </cofactor>
</comment>
<keyword evidence="4" id="KW-0378">Hydrolase</keyword>